<name>A0A5C6E2G2_9BACT</name>
<keyword evidence="2" id="KW-1185">Reference proteome</keyword>
<accession>A0A5C6E2G2</accession>
<dbReference type="RefSeq" id="WP_146524889.1">
    <property type="nucleotide sequence ID" value="NZ_SJPV01000001.1"/>
</dbReference>
<organism evidence="1 2">
    <name type="scientific">Novipirellula artificiosorum</name>
    <dbReference type="NCBI Taxonomy" id="2528016"/>
    <lineage>
        <taxon>Bacteria</taxon>
        <taxon>Pseudomonadati</taxon>
        <taxon>Planctomycetota</taxon>
        <taxon>Planctomycetia</taxon>
        <taxon>Pirellulales</taxon>
        <taxon>Pirellulaceae</taxon>
        <taxon>Novipirellula</taxon>
    </lineage>
</organism>
<dbReference type="EMBL" id="SJPV01000001">
    <property type="protein sequence ID" value="TWU42915.1"/>
    <property type="molecule type" value="Genomic_DNA"/>
</dbReference>
<proteinExistence type="predicted"/>
<gene>
    <name evidence="1" type="ORF">Poly41_12160</name>
</gene>
<comment type="caution">
    <text evidence="1">The sequence shown here is derived from an EMBL/GenBank/DDBJ whole genome shotgun (WGS) entry which is preliminary data.</text>
</comment>
<dbReference type="AlphaFoldDB" id="A0A5C6E2G2"/>
<evidence type="ECO:0000313" key="1">
    <source>
        <dbReference type="EMBL" id="TWU42915.1"/>
    </source>
</evidence>
<dbReference type="OrthoDB" id="285502at2"/>
<evidence type="ECO:0000313" key="2">
    <source>
        <dbReference type="Proteomes" id="UP000319143"/>
    </source>
</evidence>
<dbReference type="Proteomes" id="UP000319143">
    <property type="component" value="Unassembled WGS sequence"/>
</dbReference>
<protein>
    <submittedName>
        <fullName evidence="1">Uncharacterized protein</fullName>
    </submittedName>
</protein>
<sequence>MNEFTDSELAAFLDEALPASRSAELEHCLRTDAELRKRVTEIQGREAAGLHSIGAIWRRDRLSCPSRSELGQWILGTLATDAADYIRFHLDEVGCRYCQANLADLQEASKANEPVSERRQRYFQTSVGHLKKDDASR</sequence>
<reference evidence="1 2" key="1">
    <citation type="submission" date="2019-02" db="EMBL/GenBank/DDBJ databases">
        <title>Deep-cultivation of Planctomycetes and their phenomic and genomic characterization uncovers novel biology.</title>
        <authorList>
            <person name="Wiegand S."/>
            <person name="Jogler M."/>
            <person name="Boedeker C."/>
            <person name="Pinto D."/>
            <person name="Vollmers J."/>
            <person name="Rivas-Marin E."/>
            <person name="Kohn T."/>
            <person name="Peeters S.H."/>
            <person name="Heuer A."/>
            <person name="Rast P."/>
            <person name="Oberbeckmann S."/>
            <person name="Bunk B."/>
            <person name="Jeske O."/>
            <person name="Meyerdierks A."/>
            <person name="Storesund J.E."/>
            <person name="Kallscheuer N."/>
            <person name="Luecker S."/>
            <person name="Lage O.M."/>
            <person name="Pohl T."/>
            <person name="Merkel B.J."/>
            <person name="Hornburger P."/>
            <person name="Mueller R.-W."/>
            <person name="Bruemmer F."/>
            <person name="Labrenz M."/>
            <person name="Spormann A.M."/>
            <person name="Op Den Camp H."/>
            <person name="Overmann J."/>
            <person name="Amann R."/>
            <person name="Jetten M.S.M."/>
            <person name="Mascher T."/>
            <person name="Medema M.H."/>
            <person name="Devos D.P."/>
            <person name="Kaster A.-K."/>
            <person name="Ovreas L."/>
            <person name="Rohde M."/>
            <person name="Galperin M.Y."/>
            <person name="Jogler C."/>
        </authorList>
    </citation>
    <scope>NUCLEOTIDE SEQUENCE [LARGE SCALE GENOMIC DNA]</scope>
    <source>
        <strain evidence="1 2">Poly41</strain>
    </source>
</reference>